<sequence length="440" mass="47408">MMRSMFSGVSGLRTHQTRMDVIGNNIANVNTVAFKSGRVTFQEVFNQTLSGASAPDATTGRGGTNPMQVGLGIGIGTIDTITTRGSIERTDNPTDLSIEGDGFFIVRGGSSDTFRFTRAGNFGIDKHGNLVTGNGMNVYGWQAYEREADGTYTFDTENPIEPINLFSDSHNGNKRMIAARATTSAVFVGNLDSSYPAIDPGDRDDTNIQFMVPVTVYDSLGNDYKININFWKESVAGGETTWYWEIPSSGDLDTAASGSIRFDSKGQIIKDNEDEVFPLITIEPDESVGSEPIEIKLDFSGLTMYSGDSSVKPISVDGYSTGSLVTFNIGADGIITGIYSNGQQQPLGLIALASFENPAGLQKVGNNMYLPTTNSGDFTKAVRAGMGSVGTLNPGTLEMSNVDLSREFSDMIITQRGFQANSRIITTSDEMLQELVNLKR</sequence>
<evidence type="ECO:0000256" key="5">
    <source>
        <dbReference type="RuleBase" id="RU362116"/>
    </source>
</evidence>
<dbReference type="Pfam" id="PF22692">
    <property type="entry name" value="LlgE_F_G_D1"/>
    <property type="match status" value="1"/>
</dbReference>
<dbReference type="Pfam" id="PF06429">
    <property type="entry name" value="Flg_bbr_C"/>
    <property type="match status" value="1"/>
</dbReference>
<evidence type="ECO:0000313" key="10">
    <source>
        <dbReference type="EMBL" id="AUG57968.1"/>
    </source>
</evidence>
<organism evidence="10 11">
    <name type="scientific">Acetivibrio saccincola</name>
    <dbReference type="NCBI Taxonomy" id="1677857"/>
    <lineage>
        <taxon>Bacteria</taxon>
        <taxon>Bacillati</taxon>
        <taxon>Bacillota</taxon>
        <taxon>Clostridia</taxon>
        <taxon>Eubacteriales</taxon>
        <taxon>Oscillospiraceae</taxon>
        <taxon>Acetivibrio</taxon>
    </lineage>
</organism>
<protein>
    <recommendedName>
        <fullName evidence="3 5">Flagellar hook protein FlgE</fullName>
    </recommendedName>
</protein>
<dbReference type="Proteomes" id="UP000233534">
    <property type="component" value="Chromosome"/>
</dbReference>
<proteinExistence type="inferred from homology"/>
<keyword evidence="11" id="KW-1185">Reference proteome</keyword>
<comment type="similarity">
    <text evidence="2 5">Belongs to the flagella basal body rod proteins family.</text>
</comment>
<dbReference type="InterPro" id="IPR010930">
    <property type="entry name" value="Flg_bb/hook_C_dom"/>
</dbReference>
<evidence type="ECO:0000256" key="3">
    <source>
        <dbReference type="ARBA" id="ARBA00019015"/>
    </source>
</evidence>
<accession>A0A2K9E6F2</accession>
<dbReference type="InterPro" id="IPR037058">
    <property type="entry name" value="Falgellar_hook_FlgE_sf"/>
</dbReference>
<dbReference type="Pfam" id="PF00460">
    <property type="entry name" value="Flg_bb_rod"/>
    <property type="match status" value="1"/>
</dbReference>
<comment type="subcellular location">
    <subcellularLocation>
        <location evidence="1 5">Bacterial flagellum basal body</location>
    </subcellularLocation>
</comment>
<dbReference type="NCBIfam" id="TIGR03506">
    <property type="entry name" value="FlgEFG_subfam"/>
    <property type="match status" value="1"/>
</dbReference>
<evidence type="ECO:0000256" key="4">
    <source>
        <dbReference type="ARBA" id="ARBA00023143"/>
    </source>
</evidence>
<dbReference type="InterPro" id="IPR001444">
    <property type="entry name" value="Flag_bb_rod_N"/>
</dbReference>
<dbReference type="GO" id="GO:0009425">
    <property type="term" value="C:bacterial-type flagellum basal body"/>
    <property type="evidence" value="ECO:0007669"/>
    <property type="project" value="UniProtKB-SubCell"/>
</dbReference>
<gene>
    <name evidence="10" type="primary">flgE</name>
    <name evidence="10" type="ORF">HVS_10365</name>
</gene>
<keyword evidence="10" id="KW-0969">Cilium</keyword>
<dbReference type="GO" id="GO:0009424">
    <property type="term" value="C:bacterial-type flagellum hook"/>
    <property type="evidence" value="ECO:0007669"/>
    <property type="project" value="TreeGrafter"/>
</dbReference>
<dbReference type="GO" id="GO:0005829">
    <property type="term" value="C:cytosol"/>
    <property type="evidence" value="ECO:0007669"/>
    <property type="project" value="TreeGrafter"/>
</dbReference>
<dbReference type="EMBL" id="CP025197">
    <property type="protein sequence ID" value="AUG57968.1"/>
    <property type="molecule type" value="Genomic_DNA"/>
</dbReference>
<keyword evidence="4 5" id="KW-0975">Bacterial flagellum</keyword>
<evidence type="ECO:0000256" key="2">
    <source>
        <dbReference type="ARBA" id="ARBA00009677"/>
    </source>
</evidence>
<dbReference type="KEGG" id="hsc:HVS_10365"/>
<dbReference type="Gene3D" id="2.60.98.20">
    <property type="entry name" value="Flagellar hook protein FlgE"/>
    <property type="match status" value="1"/>
</dbReference>
<dbReference type="InterPro" id="IPR053967">
    <property type="entry name" value="LlgE_F_G-like_D1"/>
</dbReference>
<keyword evidence="10" id="KW-0282">Flagellum</keyword>
<dbReference type="GO" id="GO:0071978">
    <property type="term" value="P:bacterial-type flagellum-dependent swarming motility"/>
    <property type="evidence" value="ECO:0007669"/>
    <property type="project" value="TreeGrafter"/>
</dbReference>
<feature type="domain" description="Flagellar hook protein FlgE/F/G-like D1" evidence="9">
    <location>
        <begin position="98"/>
        <end position="139"/>
    </location>
</feature>
<dbReference type="RefSeq" id="WP_101301960.1">
    <property type="nucleotide sequence ID" value="NZ_CP025197.1"/>
</dbReference>
<evidence type="ECO:0000313" key="11">
    <source>
        <dbReference type="Proteomes" id="UP000233534"/>
    </source>
</evidence>
<feature type="domain" description="Flagellar basal body rod protein N-terminal" evidence="6">
    <location>
        <begin position="8"/>
        <end position="35"/>
    </location>
</feature>
<feature type="domain" description="Flagellar basal-body/hook protein C-terminal" evidence="7">
    <location>
        <begin position="394"/>
        <end position="438"/>
    </location>
</feature>
<evidence type="ECO:0000259" key="6">
    <source>
        <dbReference type="Pfam" id="PF00460"/>
    </source>
</evidence>
<evidence type="ECO:0000256" key="1">
    <source>
        <dbReference type="ARBA" id="ARBA00004117"/>
    </source>
</evidence>
<dbReference type="SUPFAM" id="SSF117143">
    <property type="entry name" value="Flagellar hook protein flgE"/>
    <property type="match status" value="1"/>
</dbReference>
<dbReference type="AlphaFoldDB" id="A0A2K9E6F2"/>
<evidence type="ECO:0000259" key="7">
    <source>
        <dbReference type="Pfam" id="PF06429"/>
    </source>
</evidence>
<dbReference type="PANTHER" id="PTHR30435">
    <property type="entry name" value="FLAGELLAR PROTEIN"/>
    <property type="match status" value="1"/>
</dbReference>
<reference evidence="10 11" key="1">
    <citation type="submission" date="2017-12" db="EMBL/GenBank/DDBJ databases">
        <title>Complete genome sequence of Herbivorax saccincola GGR1, a novel Cellulosome-producing hydrolytic bacterium in a thermophilic biogas plant, established by Illumina and Nanopore MinION sequencing.</title>
        <authorList>
            <person name="Pechtl A."/>
            <person name="Ruckert C."/>
            <person name="Koeck D.E."/>
            <person name="Maus I."/>
            <person name="Winkler A."/>
            <person name="Kalinowski J."/>
            <person name="Puhler A."/>
            <person name="Schwarz W.W."/>
            <person name="Zverlov V.V."/>
            <person name="Schluter A."/>
            <person name="Liebl W."/>
        </authorList>
    </citation>
    <scope>NUCLEOTIDE SEQUENCE [LARGE SCALE GENOMIC DNA]</scope>
    <source>
        <strain evidence="11">SR1</strain>
    </source>
</reference>
<dbReference type="InterPro" id="IPR011491">
    <property type="entry name" value="FlgE_D2"/>
</dbReference>
<evidence type="ECO:0000259" key="9">
    <source>
        <dbReference type="Pfam" id="PF22692"/>
    </source>
</evidence>
<evidence type="ECO:0000259" key="8">
    <source>
        <dbReference type="Pfam" id="PF07559"/>
    </source>
</evidence>
<feature type="domain" description="Flagellar hook protein FlgE D2" evidence="8">
    <location>
        <begin position="190"/>
        <end position="319"/>
    </location>
</feature>
<dbReference type="Pfam" id="PF07559">
    <property type="entry name" value="FlgE_D2"/>
    <property type="match status" value="1"/>
</dbReference>
<keyword evidence="10" id="KW-0966">Cell projection</keyword>
<dbReference type="InterPro" id="IPR020013">
    <property type="entry name" value="Flagellar_FlgE/F/G"/>
</dbReference>
<name>A0A2K9E6F2_9FIRM</name>
<dbReference type="InterPro" id="IPR037925">
    <property type="entry name" value="FlgE/F/G-like"/>
</dbReference>
<comment type="function">
    <text evidence="5">A flexible structure which links the flagellar filament to the drive apparatus in the basal body.</text>
</comment>
<dbReference type="PANTHER" id="PTHR30435:SF1">
    <property type="entry name" value="FLAGELLAR HOOK PROTEIN FLGE"/>
    <property type="match status" value="1"/>
</dbReference>